<dbReference type="PANTHER" id="PTHR44688">
    <property type="entry name" value="DNA-BINDING TRANSCRIPTIONAL ACTIVATOR DEVR_DOSR"/>
    <property type="match status" value="1"/>
</dbReference>
<comment type="caution">
    <text evidence="5">The sequence shown here is derived from an EMBL/GenBank/DDBJ whole genome shotgun (WGS) entry which is preliminary data.</text>
</comment>
<dbReference type="AlphaFoldDB" id="A0A7W6LH37"/>
<protein>
    <submittedName>
        <fullName evidence="5">LuxR family transcriptional regulator</fullName>
    </submittedName>
</protein>
<dbReference type="InterPro" id="IPR000792">
    <property type="entry name" value="Tscrpt_reg_LuxR_C"/>
</dbReference>
<keyword evidence="1" id="KW-0805">Transcription regulation</keyword>
<dbReference type="EMBL" id="JACIEC010000003">
    <property type="protein sequence ID" value="MBB4144301.1"/>
    <property type="molecule type" value="Genomic_DNA"/>
</dbReference>
<dbReference type="GO" id="GO:0006355">
    <property type="term" value="P:regulation of DNA-templated transcription"/>
    <property type="evidence" value="ECO:0007669"/>
    <property type="project" value="InterPro"/>
</dbReference>
<dbReference type="PROSITE" id="PS50043">
    <property type="entry name" value="HTH_LUXR_2"/>
    <property type="match status" value="1"/>
</dbReference>
<evidence type="ECO:0000259" key="4">
    <source>
        <dbReference type="PROSITE" id="PS50043"/>
    </source>
</evidence>
<dbReference type="InterPro" id="IPR036388">
    <property type="entry name" value="WH-like_DNA-bd_sf"/>
</dbReference>
<dbReference type="CDD" id="cd06170">
    <property type="entry name" value="LuxR_C_like"/>
    <property type="match status" value="1"/>
</dbReference>
<keyword evidence="2" id="KW-0238">DNA-binding</keyword>
<accession>A0A7W6LH37</accession>
<evidence type="ECO:0000256" key="3">
    <source>
        <dbReference type="ARBA" id="ARBA00023163"/>
    </source>
</evidence>
<dbReference type="GO" id="GO:0003677">
    <property type="term" value="F:DNA binding"/>
    <property type="evidence" value="ECO:0007669"/>
    <property type="project" value="UniProtKB-KW"/>
</dbReference>
<dbReference type="InterPro" id="IPR036693">
    <property type="entry name" value="TF_LuxR_autoind-bd_dom_sf"/>
</dbReference>
<evidence type="ECO:0000313" key="5">
    <source>
        <dbReference type="EMBL" id="MBB4144301.1"/>
    </source>
</evidence>
<keyword evidence="3" id="KW-0804">Transcription</keyword>
<dbReference type="Gene3D" id="1.10.10.10">
    <property type="entry name" value="Winged helix-like DNA-binding domain superfamily/Winged helix DNA-binding domain"/>
    <property type="match status" value="1"/>
</dbReference>
<dbReference type="Pfam" id="PF03472">
    <property type="entry name" value="Autoind_bind"/>
    <property type="match status" value="1"/>
</dbReference>
<gene>
    <name evidence="5" type="ORF">GGQ72_002858</name>
</gene>
<sequence length="243" mass="27261">MLNRPLFRRADDLDDFVDLSSVPRHRFIHNNAFIARLRKAVEFDYVMVSGLDIEGFHFGTAQSIDTDFPPAFLEAYYEEKFYLTDPFVIACKMAHRVVVESEAVSDAPRNERLAYLLETFNVRNRTVFPIRRGDLVYGSVGFTRSVPFDADEIAFLNAIAEATHHEITGPLMRKFAATELKLSQGEVACLRLASGGLTSEQIASESGYQVDTVNTYIKNATKKVGATNRTQAIAEAIRRGLID</sequence>
<dbReference type="SMART" id="SM00421">
    <property type="entry name" value="HTH_LUXR"/>
    <property type="match status" value="1"/>
</dbReference>
<proteinExistence type="predicted"/>
<dbReference type="RefSeq" id="WP_062556415.1">
    <property type="nucleotide sequence ID" value="NZ_CP049249.1"/>
</dbReference>
<dbReference type="InterPro" id="IPR016032">
    <property type="entry name" value="Sig_transdc_resp-reg_C-effctor"/>
</dbReference>
<evidence type="ECO:0000256" key="1">
    <source>
        <dbReference type="ARBA" id="ARBA00023015"/>
    </source>
</evidence>
<evidence type="ECO:0000313" key="6">
    <source>
        <dbReference type="Proteomes" id="UP000519897"/>
    </source>
</evidence>
<dbReference type="Proteomes" id="UP000519897">
    <property type="component" value="Unassembled WGS sequence"/>
</dbReference>
<dbReference type="SUPFAM" id="SSF75516">
    <property type="entry name" value="Pheromone-binding domain of LuxR-like quorum-sensing transcription factors"/>
    <property type="match status" value="1"/>
</dbReference>
<dbReference type="PANTHER" id="PTHR44688:SF16">
    <property type="entry name" value="DNA-BINDING TRANSCRIPTIONAL ACTIVATOR DEVR_DOSR"/>
    <property type="match status" value="1"/>
</dbReference>
<reference evidence="5 6" key="1">
    <citation type="submission" date="2020-08" db="EMBL/GenBank/DDBJ databases">
        <title>Genomic Encyclopedia of Type Strains, Phase IV (KMG-IV): sequencing the most valuable type-strain genomes for metagenomic binning, comparative biology and taxonomic classification.</title>
        <authorList>
            <person name="Goeker M."/>
        </authorList>
    </citation>
    <scope>NUCLEOTIDE SEQUENCE [LARGE SCALE GENOMIC DNA]</scope>
    <source>
        <strain evidence="5 6">DSM 29514</strain>
    </source>
</reference>
<keyword evidence="6" id="KW-1185">Reference proteome</keyword>
<evidence type="ECO:0000256" key="2">
    <source>
        <dbReference type="ARBA" id="ARBA00023125"/>
    </source>
</evidence>
<feature type="domain" description="HTH luxR-type" evidence="4">
    <location>
        <begin position="174"/>
        <end position="240"/>
    </location>
</feature>
<dbReference type="Gene3D" id="3.30.450.80">
    <property type="entry name" value="Transcription factor LuxR-like, autoinducer-binding domain"/>
    <property type="match status" value="1"/>
</dbReference>
<name>A0A7W6LH37_9HYPH</name>
<dbReference type="SUPFAM" id="SSF46894">
    <property type="entry name" value="C-terminal effector domain of the bipartite response regulators"/>
    <property type="match status" value="1"/>
</dbReference>
<dbReference type="Pfam" id="PF00196">
    <property type="entry name" value="GerE"/>
    <property type="match status" value="1"/>
</dbReference>
<organism evidence="5 6">
    <name type="scientific">Rhizobium rhizoryzae</name>
    <dbReference type="NCBI Taxonomy" id="451876"/>
    <lineage>
        <taxon>Bacteria</taxon>
        <taxon>Pseudomonadati</taxon>
        <taxon>Pseudomonadota</taxon>
        <taxon>Alphaproteobacteria</taxon>
        <taxon>Hyphomicrobiales</taxon>
        <taxon>Rhizobiaceae</taxon>
        <taxon>Rhizobium/Agrobacterium group</taxon>
        <taxon>Rhizobium</taxon>
    </lineage>
</organism>
<dbReference type="InterPro" id="IPR005143">
    <property type="entry name" value="TF_LuxR_autoind-bd_dom"/>
</dbReference>